<dbReference type="AlphaFoldDB" id="A0A1G9SQK0"/>
<dbReference type="STRING" id="1527607.SAMN05428957_10585"/>
<name>A0A1G9SQK0_9BURK</name>
<dbReference type="RefSeq" id="WP_175488265.1">
    <property type="nucleotide sequence ID" value="NZ_FNHP01000005.1"/>
</dbReference>
<evidence type="ECO:0000313" key="2">
    <source>
        <dbReference type="Proteomes" id="UP000198552"/>
    </source>
</evidence>
<dbReference type="EMBL" id="FNHP01000005">
    <property type="protein sequence ID" value="SDM37703.1"/>
    <property type="molecule type" value="Genomic_DNA"/>
</dbReference>
<evidence type="ECO:0000313" key="1">
    <source>
        <dbReference type="EMBL" id="SDM37703.1"/>
    </source>
</evidence>
<accession>A0A1G9SQK0</accession>
<keyword evidence="2" id="KW-1185">Reference proteome</keyword>
<organism evidence="1 2">
    <name type="scientific">Oryzisolibacter propanilivorax</name>
    <dbReference type="NCBI Taxonomy" id="1527607"/>
    <lineage>
        <taxon>Bacteria</taxon>
        <taxon>Pseudomonadati</taxon>
        <taxon>Pseudomonadota</taxon>
        <taxon>Betaproteobacteria</taxon>
        <taxon>Burkholderiales</taxon>
        <taxon>Comamonadaceae</taxon>
        <taxon>Oryzisolibacter</taxon>
    </lineage>
</organism>
<dbReference type="Proteomes" id="UP000198552">
    <property type="component" value="Unassembled WGS sequence"/>
</dbReference>
<reference evidence="2" key="1">
    <citation type="submission" date="2016-10" db="EMBL/GenBank/DDBJ databases">
        <authorList>
            <person name="Varghese N."/>
            <person name="Submissions S."/>
        </authorList>
    </citation>
    <scope>NUCLEOTIDE SEQUENCE [LARGE SCALE GENOMIC DNA]</scope>
    <source>
        <strain evidence="2">EPL6</strain>
    </source>
</reference>
<proteinExistence type="predicted"/>
<gene>
    <name evidence="1" type="ORF">SAMN05428957_10585</name>
</gene>
<protein>
    <submittedName>
        <fullName evidence="1">Uncharacterized protein</fullName>
    </submittedName>
</protein>
<sequence length="57" mass="6129">MKRLLNSSTPAFAAFVVTVLLAVAASVTTLWPHQTVQVADSQVHPQIDQLIPTGMLD</sequence>